<proteinExistence type="predicted"/>
<organism evidence="2 3">
    <name type="scientific">Meira miltonrushii</name>
    <dbReference type="NCBI Taxonomy" id="1280837"/>
    <lineage>
        <taxon>Eukaryota</taxon>
        <taxon>Fungi</taxon>
        <taxon>Dikarya</taxon>
        <taxon>Basidiomycota</taxon>
        <taxon>Ustilaginomycotina</taxon>
        <taxon>Exobasidiomycetes</taxon>
        <taxon>Exobasidiales</taxon>
        <taxon>Brachybasidiaceae</taxon>
        <taxon>Meira</taxon>
    </lineage>
</organism>
<dbReference type="EMBL" id="KZ819604">
    <property type="protein sequence ID" value="PWN33712.1"/>
    <property type="molecule type" value="Genomic_DNA"/>
</dbReference>
<reference evidence="2 3" key="1">
    <citation type="journal article" date="2018" name="Mol. Biol. Evol.">
        <title>Broad Genomic Sampling Reveals a Smut Pathogenic Ancestry of the Fungal Clade Ustilaginomycotina.</title>
        <authorList>
            <person name="Kijpornyongpan T."/>
            <person name="Mondo S.J."/>
            <person name="Barry K."/>
            <person name="Sandor L."/>
            <person name="Lee J."/>
            <person name="Lipzen A."/>
            <person name="Pangilinan J."/>
            <person name="LaButti K."/>
            <person name="Hainaut M."/>
            <person name="Henrissat B."/>
            <person name="Grigoriev I.V."/>
            <person name="Spatafora J.W."/>
            <person name="Aime M.C."/>
        </authorList>
    </citation>
    <scope>NUCLEOTIDE SEQUENCE [LARGE SCALE GENOMIC DNA]</scope>
    <source>
        <strain evidence="2 3">MCA 3882</strain>
    </source>
</reference>
<evidence type="ECO:0000313" key="3">
    <source>
        <dbReference type="Proteomes" id="UP000245771"/>
    </source>
</evidence>
<dbReference type="RefSeq" id="XP_025354014.1">
    <property type="nucleotide sequence ID" value="XM_025500995.1"/>
</dbReference>
<accession>A0A316V8A6</accession>
<dbReference type="InParanoid" id="A0A316V8A6"/>
<keyword evidence="1" id="KW-1133">Transmembrane helix</keyword>
<keyword evidence="3" id="KW-1185">Reference proteome</keyword>
<dbReference type="Proteomes" id="UP000245771">
    <property type="component" value="Unassembled WGS sequence"/>
</dbReference>
<evidence type="ECO:0000256" key="1">
    <source>
        <dbReference type="SAM" id="Phobius"/>
    </source>
</evidence>
<evidence type="ECO:0000313" key="2">
    <source>
        <dbReference type="EMBL" id="PWN33712.1"/>
    </source>
</evidence>
<feature type="transmembrane region" description="Helical" evidence="1">
    <location>
        <begin position="15"/>
        <end position="40"/>
    </location>
</feature>
<name>A0A316V8A6_9BASI</name>
<sequence length="183" mass="20464">MPGTRTFCCCLPTRLGVLILAPLTFAFALTCGVVTLVGLAQHHESLGLAERLFLGFLGSLMALTSLTSLFGFIGAIMANYKMVSLYGSSLYMSFVSVLIFGSVNFGITWHNRDDFIRQCRADNKGMSKDDCRHTFNVGWGVTLAFWILAMMVGLYLIHIVRQYSRQLQEKYHRSGNMVQYHSA</sequence>
<dbReference type="AlphaFoldDB" id="A0A316V8A6"/>
<keyword evidence="1" id="KW-0472">Membrane</keyword>
<keyword evidence="1" id="KW-0812">Transmembrane</keyword>
<dbReference type="STRING" id="1280837.A0A316V8A6"/>
<feature type="transmembrane region" description="Helical" evidence="1">
    <location>
        <begin position="90"/>
        <end position="107"/>
    </location>
</feature>
<dbReference type="OrthoDB" id="3239304at2759"/>
<feature type="transmembrane region" description="Helical" evidence="1">
    <location>
        <begin position="52"/>
        <end position="78"/>
    </location>
</feature>
<feature type="transmembrane region" description="Helical" evidence="1">
    <location>
        <begin position="137"/>
        <end position="157"/>
    </location>
</feature>
<gene>
    <name evidence="2" type="ORF">FA14DRAFT_180347</name>
</gene>
<dbReference type="GeneID" id="37022776"/>
<protein>
    <submittedName>
        <fullName evidence="2">Uncharacterized protein</fullName>
    </submittedName>
</protein>